<keyword evidence="4" id="KW-1185">Reference proteome</keyword>
<dbReference type="Gene3D" id="3.40.30.10">
    <property type="entry name" value="Glutaredoxin"/>
    <property type="match status" value="1"/>
</dbReference>
<name>A0A222FI25_9GAMM</name>
<dbReference type="SUPFAM" id="SSF52833">
    <property type="entry name" value="Thioredoxin-like"/>
    <property type="match status" value="2"/>
</dbReference>
<dbReference type="AlphaFoldDB" id="A0A222FI25"/>
<dbReference type="InterPro" id="IPR036249">
    <property type="entry name" value="Thioredoxin-like_sf"/>
</dbReference>
<evidence type="ECO:0000313" key="4">
    <source>
        <dbReference type="Proteomes" id="UP000202440"/>
    </source>
</evidence>
<accession>A0A222FI25</accession>
<dbReference type="InterPro" id="IPR000866">
    <property type="entry name" value="AhpC/TSA"/>
</dbReference>
<evidence type="ECO:0000313" key="3">
    <source>
        <dbReference type="EMBL" id="ASP38705.1"/>
    </source>
</evidence>
<feature type="chain" id="PRO_5012917210" description="Alkyl hydroperoxide reductase subunit C/ Thiol specific antioxidant domain-containing protein" evidence="1">
    <location>
        <begin position="21"/>
        <end position="303"/>
    </location>
</feature>
<reference evidence="3 4" key="1">
    <citation type="submission" date="2017-07" db="EMBL/GenBank/DDBJ databases">
        <title>Annotated genome sequence of Bacterioplanes sanyensis isolated from Red Sea.</title>
        <authorList>
            <person name="Rehman Z.U."/>
        </authorList>
    </citation>
    <scope>NUCLEOTIDE SEQUENCE [LARGE SCALE GENOMIC DNA]</scope>
    <source>
        <strain evidence="3 4">NV9</strain>
    </source>
</reference>
<sequence length="303" mass="34380">MNMNTVWAVMLLVCSQWAYSGDIPTQHNTDGQAVELEQQARRHLVFMDIFASYSGHGAELQWQQLPQEFTRQYPVLWVQPELNITREQVAEYQQLFPDMRPMVVDAQLQWMQHFNVWSSPYHVLLREGEVEFAGDYAALRQHLKLAPKVDPITADAMPTADTIEGFDYHYVQAGDTAPSAVVTTMTGEKIDLASWYQQNQGGRIVFLDSLCPMPHFPGCEQELQQLSQTLKHSSQGWLGVMNGFYVSQDIAEAFLQRFDLSLPVVFDQNNQLFGRFGVLSTPYVVEVDADGKLAQRQSLAASL</sequence>
<dbReference type="KEGG" id="bsan:CHH28_08430"/>
<dbReference type="Pfam" id="PF00578">
    <property type="entry name" value="AhpC-TSA"/>
    <property type="match status" value="1"/>
</dbReference>
<gene>
    <name evidence="3" type="ORF">CHH28_08430</name>
</gene>
<dbReference type="RefSeq" id="WP_094059891.1">
    <property type="nucleotide sequence ID" value="NZ_CP022530.1"/>
</dbReference>
<dbReference type="GO" id="GO:0016209">
    <property type="term" value="F:antioxidant activity"/>
    <property type="evidence" value="ECO:0007669"/>
    <property type="project" value="InterPro"/>
</dbReference>
<evidence type="ECO:0000259" key="2">
    <source>
        <dbReference type="Pfam" id="PF00578"/>
    </source>
</evidence>
<organism evidence="3 4">
    <name type="scientific">Bacterioplanes sanyensis</name>
    <dbReference type="NCBI Taxonomy" id="1249553"/>
    <lineage>
        <taxon>Bacteria</taxon>
        <taxon>Pseudomonadati</taxon>
        <taxon>Pseudomonadota</taxon>
        <taxon>Gammaproteobacteria</taxon>
        <taxon>Oceanospirillales</taxon>
        <taxon>Oceanospirillaceae</taxon>
        <taxon>Bacterioplanes</taxon>
    </lineage>
</organism>
<keyword evidence="1" id="KW-0732">Signal</keyword>
<feature type="domain" description="Alkyl hydroperoxide reductase subunit C/ Thiol specific antioxidant" evidence="2">
    <location>
        <begin position="174"/>
        <end position="295"/>
    </location>
</feature>
<evidence type="ECO:0000256" key="1">
    <source>
        <dbReference type="SAM" id="SignalP"/>
    </source>
</evidence>
<dbReference type="OrthoDB" id="6119231at2"/>
<proteinExistence type="predicted"/>
<protein>
    <recommendedName>
        <fullName evidence="2">Alkyl hydroperoxide reductase subunit C/ Thiol specific antioxidant domain-containing protein</fullName>
    </recommendedName>
</protein>
<dbReference type="EMBL" id="CP022530">
    <property type="protein sequence ID" value="ASP38705.1"/>
    <property type="molecule type" value="Genomic_DNA"/>
</dbReference>
<feature type="signal peptide" evidence="1">
    <location>
        <begin position="1"/>
        <end position="20"/>
    </location>
</feature>
<dbReference type="GO" id="GO:0016491">
    <property type="term" value="F:oxidoreductase activity"/>
    <property type="evidence" value="ECO:0007669"/>
    <property type="project" value="InterPro"/>
</dbReference>
<dbReference type="Proteomes" id="UP000202440">
    <property type="component" value="Chromosome"/>
</dbReference>